<dbReference type="InterPro" id="IPR036412">
    <property type="entry name" value="HAD-like_sf"/>
</dbReference>
<dbReference type="AlphaFoldDB" id="A0A2N5NT47"/>
<dbReference type="PANTHER" id="PTHR10000:SF8">
    <property type="entry name" value="HAD SUPERFAMILY HYDROLASE-LIKE, TYPE 3"/>
    <property type="match status" value="1"/>
</dbReference>
<dbReference type="Proteomes" id="UP001296581">
    <property type="component" value="Unassembled WGS sequence"/>
</dbReference>
<dbReference type="Pfam" id="PF08282">
    <property type="entry name" value="Hydrolase_3"/>
    <property type="match status" value="1"/>
</dbReference>
<reference evidence="1" key="3">
    <citation type="submission" date="2022-12" db="EMBL/GenBank/DDBJ databases">
        <title>Genome of R. gnavus strain RSHDN_120.</title>
        <authorList>
            <person name="Abdugheni R."/>
        </authorList>
    </citation>
    <scope>NUCLEOTIDE SEQUENCE</scope>
    <source>
        <strain evidence="1">RSHDN_120</strain>
    </source>
</reference>
<comment type="caution">
    <text evidence="1">The sequence shown here is derived from an EMBL/GenBank/DDBJ whole genome shotgun (WGS) entry which is preliminary data.</text>
</comment>
<reference evidence="2" key="1">
    <citation type="journal article" date="2020" name="Cell Host Microbe">
        <title>Functional and Genomic Variation between Human-Derived Isolates of Lachnospiraceae Reveals Inter- and Intra-Species Diversity.</title>
        <authorList>
            <person name="Sorbara M.T."/>
            <person name="Littmann E.R."/>
            <person name="Fontana E."/>
            <person name="Moody T.U."/>
            <person name="Kohout C.E."/>
            <person name="Gjonbalaj M."/>
            <person name="Eaton V."/>
            <person name="Seok R."/>
            <person name="Leiner I.M."/>
            <person name="Pamer E.G."/>
        </authorList>
    </citation>
    <scope>NUCLEOTIDE SEQUENCE</scope>
    <source>
        <strain evidence="2">MSK.11.9</strain>
    </source>
</reference>
<dbReference type="InterPro" id="IPR023214">
    <property type="entry name" value="HAD_sf"/>
</dbReference>
<gene>
    <name evidence="2" type="ORF">G4981_13165</name>
    <name evidence="1" type="ORF">O4N78_04880</name>
</gene>
<dbReference type="GO" id="GO:0005829">
    <property type="term" value="C:cytosol"/>
    <property type="evidence" value="ECO:0007669"/>
    <property type="project" value="TreeGrafter"/>
</dbReference>
<dbReference type="SFLD" id="SFLDG01140">
    <property type="entry name" value="C2.B:_Phosphomannomutase_and_P"/>
    <property type="match status" value="1"/>
</dbReference>
<dbReference type="PANTHER" id="PTHR10000">
    <property type="entry name" value="PHOSPHOSERINE PHOSPHATASE"/>
    <property type="match status" value="1"/>
</dbReference>
<dbReference type="Gene3D" id="3.40.50.1000">
    <property type="entry name" value="HAD superfamily/HAD-like"/>
    <property type="match status" value="1"/>
</dbReference>
<sequence length="267" mass="30427">MGKKLLALDIDGTSVCDDYSMGEKSKRAIQLAQKKGCIVAFVSGRREMDMLTLKEDQWITDYQILNTGGKIIRCADKKILYDKRIPSEVCKKLISYCMENGLQIQWCNGLKWYVSKMTDATAEYAKEINLLPKVVDVFEKVDFQEKIESFMAAKDWERVAAYIDSSIFELTYTNSEPGSIDIIDRNITKWQGIEILANELGIAYEDIITVGNYYNDLDMLQRAAVGIAVGNAVEIVKNQADFVMERDNNHDVVEEIVTKMLNHEFDL</sequence>
<dbReference type="GO" id="GO:0000287">
    <property type="term" value="F:magnesium ion binding"/>
    <property type="evidence" value="ECO:0007669"/>
    <property type="project" value="TreeGrafter"/>
</dbReference>
<dbReference type="SFLD" id="SFLDS00003">
    <property type="entry name" value="Haloacid_Dehalogenase"/>
    <property type="match status" value="1"/>
</dbReference>
<organism evidence="1 3">
    <name type="scientific">Mediterraneibacter gnavus</name>
    <name type="common">Ruminococcus gnavus</name>
    <dbReference type="NCBI Taxonomy" id="33038"/>
    <lineage>
        <taxon>Bacteria</taxon>
        <taxon>Bacillati</taxon>
        <taxon>Bacillota</taxon>
        <taxon>Clostridia</taxon>
        <taxon>Lachnospirales</taxon>
        <taxon>Lachnospiraceae</taxon>
        <taxon>Mediterraneibacter</taxon>
    </lineage>
</organism>
<name>A0A2N5NT47_MEDGN</name>
<accession>A0A2N5NT47</accession>
<dbReference type="RefSeq" id="WP_004841895.1">
    <property type="nucleotide sequence ID" value="NZ_CAXSNP010000009.1"/>
</dbReference>
<dbReference type="InterPro" id="IPR006379">
    <property type="entry name" value="HAD-SF_hydro_IIB"/>
</dbReference>
<dbReference type="NCBIfam" id="TIGR00099">
    <property type="entry name" value="Cof-subfamily"/>
    <property type="match status" value="1"/>
</dbReference>
<dbReference type="GO" id="GO:0016791">
    <property type="term" value="F:phosphatase activity"/>
    <property type="evidence" value="ECO:0007669"/>
    <property type="project" value="TreeGrafter"/>
</dbReference>
<evidence type="ECO:0000313" key="3">
    <source>
        <dbReference type="Proteomes" id="UP001149331"/>
    </source>
</evidence>
<evidence type="ECO:0000313" key="2">
    <source>
        <dbReference type="EMBL" id="NSI66216.1"/>
    </source>
</evidence>
<dbReference type="NCBIfam" id="TIGR01484">
    <property type="entry name" value="HAD-SF-IIB"/>
    <property type="match status" value="1"/>
</dbReference>
<dbReference type="EMBL" id="JAPZEG010000005">
    <property type="protein sequence ID" value="MDE1202915.1"/>
    <property type="molecule type" value="Genomic_DNA"/>
</dbReference>
<dbReference type="Gene3D" id="3.30.1240.10">
    <property type="match status" value="1"/>
</dbReference>
<dbReference type="GeneID" id="57433337"/>
<dbReference type="EMBL" id="JAAIRY010000027">
    <property type="protein sequence ID" value="NSI66216.1"/>
    <property type="molecule type" value="Genomic_DNA"/>
</dbReference>
<reference evidence="2" key="2">
    <citation type="submission" date="2020-02" db="EMBL/GenBank/DDBJ databases">
        <authorList>
            <person name="Littmann E."/>
            <person name="Sorbara M."/>
        </authorList>
    </citation>
    <scope>NUCLEOTIDE SEQUENCE</scope>
    <source>
        <strain evidence="2">MSK.11.9</strain>
    </source>
</reference>
<dbReference type="SUPFAM" id="SSF56784">
    <property type="entry name" value="HAD-like"/>
    <property type="match status" value="1"/>
</dbReference>
<dbReference type="Proteomes" id="UP001149331">
    <property type="component" value="Unassembled WGS sequence"/>
</dbReference>
<evidence type="ECO:0000313" key="1">
    <source>
        <dbReference type="EMBL" id="MDE1202915.1"/>
    </source>
</evidence>
<keyword evidence="1" id="KW-0378">Hydrolase</keyword>
<dbReference type="InterPro" id="IPR000150">
    <property type="entry name" value="Cof"/>
</dbReference>
<protein>
    <submittedName>
        <fullName evidence="1">Cof-type HAD-IIB family hydrolase</fullName>
    </submittedName>
</protein>
<proteinExistence type="predicted"/>